<dbReference type="Proteomes" id="UP000466345">
    <property type="component" value="Unassembled WGS sequence"/>
</dbReference>
<evidence type="ECO:0000313" key="2">
    <source>
        <dbReference type="Proteomes" id="UP000466345"/>
    </source>
</evidence>
<sequence length="126" mass="14590">MLPEESHPHLGEPMIGKRHLAEITEIRDNILYAVNDRGWELQHWDQGVLDTYEWSLGTRDHSPITHRPSTGHPSPTDLAREDDAAYEELRFGADPHRQTYANGVQHATMWLRGQTDSQPWSLWIRS</sequence>
<proteinExistence type="predicted"/>
<reference evidence="1 2" key="1">
    <citation type="submission" date="2019-10" db="EMBL/GenBank/DDBJ databases">
        <title>Streptomyces smaragdinus sp. nov. and Streptomyces fabii sp. nov., isolated from the gut of fungus growing-termite Macrotermes natalensis.</title>
        <authorList>
            <person name="Schwitalla J."/>
            <person name="Benndorf R."/>
            <person name="Martin K."/>
            <person name="De Beer W."/>
            <person name="Kaster A.-K."/>
            <person name="Vollmers J."/>
            <person name="Poulsen M."/>
            <person name="Beemelmanns C."/>
        </authorList>
    </citation>
    <scope>NUCLEOTIDE SEQUENCE [LARGE SCALE GENOMIC DNA]</scope>
    <source>
        <strain evidence="1 2">RB5</strain>
    </source>
</reference>
<dbReference type="AlphaFoldDB" id="A0A7K0CNW7"/>
<organism evidence="1 2">
    <name type="scientific">Streptomyces smaragdinus</name>
    <dbReference type="NCBI Taxonomy" id="2585196"/>
    <lineage>
        <taxon>Bacteria</taxon>
        <taxon>Bacillati</taxon>
        <taxon>Actinomycetota</taxon>
        <taxon>Actinomycetes</taxon>
        <taxon>Kitasatosporales</taxon>
        <taxon>Streptomycetaceae</taxon>
        <taxon>Streptomyces</taxon>
    </lineage>
</organism>
<evidence type="ECO:0000313" key="1">
    <source>
        <dbReference type="EMBL" id="MQY15168.1"/>
    </source>
</evidence>
<dbReference type="EMBL" id="WEGJ01000029">
    <property type="protein sequence ID" value="MQY15168.1"/>
    <property type="molecule type" value="Genomic_DNA"/>
</dbReference>
<comment type="caution">
    <text evidence="1">The sequence shown here is derived from an EMBL/GenBank/DDBJ whole genome shotgun (WGS) entry which is preliminary data.</text>
</comment>
<accession>A0A7K0CNW7</accession>
<gene>
    <name evidence="1" type="ORF">SRB5_53460</name>
</gene>
<name>A0A7K0CNW7_9ACTN</name>
<protein>
    <submittedName>
        <fullName evidence="1">Uncharacterized protein</fullName>
    </submittedName>
</protein>
<keyword evidence="2" id="KW-1185">Reference proteome</keyword>